<protein>
    <submittedName>
        <fullName evidence="1">Uncharacterized protein YuzE</fullName>
    </submittedName>
</protein>
<dbReference type="RefSeq" id="WP_097000909.1">
    <property type="nucleotide sequence ID" value="NZ_OBEI01000009.1"/>
</dbReference>
<dbReference type="Pfam" id="PF10049">
    <property type="entry name" value="DUF2283"/>
    <property type="match status" value="1"/>
</dbReference>
<name>A0A285NMI5_9AQUI</name>
<gene>
    <name evidence="1" type="ORF">SAMN06265182_1753</name>
</gene>
<dbReference type="Proteomes" id="UP000219036">
    <property type="component" value="Unassembled WGS sequence"/>
</dbReference>
<dbReference type="PANTHER" id="PTHR37029:SF1">
    <property type="entry name" value="SSR1768 PROTEIN"/>
    <property type="match status" value="1"/>
</dbReference>
<dbReference type="InterPro" id="IPR019270">
    <property type="entry name" value="DUF2283"/>
</dbReference>
<proteinExistence type="predicted"/>
<dbReference type="OrthoDB" id="15485at2"/>
<accession>A0A285NMI5</accession>
<keyword evidence="2" id="KW-1185">Reference proteome</keyword>
<evidence type="ECO:0000313" key="2">
    <source>
        <dbReference type="Proteomes" id="UP000219036"/>
    </source>
</evidence>
<dbReference type="AlphaFoldDB" id="A0A285NMI5"/>
<dbReference type="EMBL" id="OBEI01000009">
    <property type="protein sequence ID" value="SNZ10143.1"/>
    <property type="molecule type" value="Genomic_DNA"/>
</dbReference>
<reference evidence="2" key="1">
    <citation type="submission" date="2017-09" db="EMBL/GenBank/DDBJ databases">
        <authorList>
            <person name="Varghese N."/>
            <person name="Submissions S."/>
        </authorList>
    </citation>
    <scope>NUCLEOTIDE SEQUENCE [LARGE SCALE GENOMIC DNA]</scope>
    <source>
        <strain evidence="2">DSM 15103</strain>
    </source>
</reference>
<evidence type="ECO:0000313" key="1">
    <source>
        <dbReference type="EMBL" id="SNZ10143.1"/>
    </source>
</evidence>
<organism evidence="1 2">
    <name type="scientific">Persephonella hydrogeniphila</name>
    <dbReference type="NCBI Taxonomy" id="198703"/>
    <lineage>
        <taxon>Bacteria</taxon>
        <taxon>Pseudomonadati</taxon>
        <taxon>Aquificota</taxon>
        <taxon>Aquificia</taxon>
        <taxon>Aquificales</taxon>
        <taxon>Hydrogenothermaceae</taxon>
        <taxon>Persephonella</taxon>
    </lineage>
</organism>
<sequence>MQVKYDKDTDILTIKLSDKRPVESEHLVQQGIVIDYDENNNIIGLEIFDWSERKSIELPFKTKLATL</sequence>
<dbReference type="PANTHER" id="PTHR37029">
    <property type="entry name" value="SSR1768 PROTEIN"/>
    <property type="match status" value="1"/>
</dbReference>